<evidence type="ECO:0000313" key="2">
    <source>
        <dbReference type="EMBL" id="KAJ7312478.1"/>
    </source>
</evidence>
<dbReference type="Proteomes" id="UP001218218">
    <property type="component" value="Unassembled WGS sequence"/>
</dbReference>
<protein>
    <recommendedName>
        <fullName evidence="1">Integrase core domain-containing protein</fullName>
    </recommendedName>
</protein>
<gene>
    <name evidence="2" type="ORF">DFH08DRAFT_717654</name>
</gene>
<dbReference type="PANTHER" id="PTHR46177">
    <property type="entry name" value="INTEGRASE CATALYTIC DOMAIN-CONTAINING PROTEIN"/>
    <property type="match status" value="1"/>
</dbReference>
<evidence type="ECO:0000259" key="1">
    <source>
        <dbReference type="Pfam" id="PF24764"/>
    </source>
</evidence>
<dbReference type="EMBL" id="JARIHO010000072">
    <property type="protein sequence ID" value="KAJ7312478.1"/>
    <property type="molecule type" value="Genomic_DNA"/>
</dbReference>
<dbReference type="PANTHER" id="PTHR46177:SF1">
    <property type="entry name" value="INTEGRASE CATALYTIC DOMAIN-CONTAINING PROTEIN"/>
    <property type="match status" value="1"/>
</dbReference>
<organism evidence="2 3">
    <name type="scientific">Mycena albidolilacea</name>
    <dbReference type="NCBI Taxonomy" id="1033008"/>
    <lineage>
        <taxon>Eukaryota</taxon>
        <taxon>Fungi</taxon>
        <taxon>Dikarya</taxon>
        <taxon>Basidiomycota</taxon>
        <taxon>Agaricomycotina</taxon>
        <taxon>Agaricomycetes</taxon>
        <taxon>Agaricomycetidae</taxon>
        <taxon>Agaricales</taxon>
        <taxon>Marasmiineae</taxon>
        <taxon>Mycenaceae</taxon>
        <taxon>Mycena</taxon>
    </lineage>
</organism>
<proteinExistence type="predicted"/>
<keyword evidence="3" id="KW-1185">Reference proteome</keyword>
<name>A0AAD7ECG8_9AGAR</name>
<comment type="caution">
    <text evidence="2">The sequence shown here is derived from an EMBL/GenBank/DDBJ whole genome shotgun (WGS) entry which is preliminary data.</text>
</comment>
<dbReference type="InterPro" id="IPR058913">
    <property type="entry name" value="Integrase_dom_put"/>
</dbReference>
<sequence length="448" mass="51185">MPNPTGKNGYGDKSCPSDEKLKEALSGYAALNLPQEVRIANLKSDLNYSIRRVQFRYRLKLSANNESRLTKLKQLNTKFQIPRIRKPPPIEVARQAVIDEVQLDMSQANGPNYFKTVLQQKGTMIPRFALTSEDTVRKIMVEHFPLGFDHRFPGKKRSTIPRTALNSNGPYHEISSDGHEKLGKQALEMGDIALPIYGYKDKWSDTLPFMQFVPNSRTSAAIGYLFLDFIETGAIPIQMTMDKGSEIGWQYAIQDALRHAFARDIDPEIYPVCRLIKSVHNTVIEGFWRWLKEKMGLNLKATILIGKEERIFSPNVEFHLPLFYWIFIPLLQAQLDAFRIYWNHHRVRSQKDKNMPSGHVPADAFNHPQNFGGLDCRIPIPKAAVDEMRRILAEEVGPRENHLSWFSAEFAALAENIYTQIGKPTLSLDTAWDVFQKMSVPMGNAIEL</sequence>
<feature type="domain" description="Integrase core" evidence="1">
    <location>
        <begin position="196"/>
        <end position="353"/>
    </location>
</feature>
<reference evidence="2" key="1">
    <citation type="submission" date="2023-03" db="EMBL/GenBank/DDBJ databases">
        <title>Massive genome expansion in bonnet fungi (Mycena s.s.) driven by repeated elements and novel gene families across ecological guilds.</title>
        <authorList>
            <consortium name="Lawrence Berkeley National Laboratory"/>
            <person name="Harder C.B."/>
            <person name="Miyauchi S."/>
            <person name="Viragh M."/>
            <person name="Kuo A."/>
            <person name="Thoen E."/>
            <person name="Andreopoulos B."/>
            <person name="Lu D."/>
            <person name="Skrede I."/>
            <person name="Drula E."/>
            <person name="Henrissat B."/>
            <person name="Morin E."/>
            <person name="Kohler A."/>
            <person name="Barry K."/>
            <person name="LaButti K."/>
            <person name="Morin E."/>
            <person name="Salamov A."/>
            <person name="Lipzen A."/>
            <person name="Mereny Z."/>
            <person name="Hegedus B."/>
            <person name="Baldrian P."/>
            <person name="Stursova M."/>
            <person name="Weitz H."/>
            <person name="Taylor A."/>
            <person name="Grigoriev I.V."/>
            <person name="Nagy L.G."/>
            <person name="Martin F."/>
            <person name="Kauserud H."/>
        </authorList>
    </citation>
    <scope>NUCLEOTIDE SEQUENCE</scope>
    <source>
        <strain evidence="2">CBHHK002</strain>
    </source>
</reference>
<dbReference type="Pfam" id="PF24764">
    <property type="entry name" value="rva_4"/>
    <property type="match status" value="1"/>
</dbReference>
<evidence type="ECO:0000313" key="3">
    <source>
        <dbReference type="Proteomes" id="UP001218218"/>
    </source>
</evidence>
<dbReference type="AlphaFoldDB" id="A0AAD7ECG8"/>
<accession>A0AAD7ECG8</accession>